<comment type="caution">
    <text evidence="1">The sequence shown here is derived from an EMBL/GenBank/DDBJ whole genome shotgun (WGS) entry which is preliminary data.</text>
</comment>
<evidence type="ECO:0000313" key="1">
    <source>
        <dbReference type="EMBL" id="MDC7962125.1"/>
    </source>
</evidence>
<feature type="non-terminal residue" evidence="1">
    <location>
        <position position="1"/>
    </location>
</feature>
<dbReference type="RefSeq" id="WP_205048899.1">
    <property type="nucleotide sequence ID" value="NZ_JAQQPO010000082.1"/>
</dbReference>
<sequence length="59" mass="6319">GQQAEKRHKYVGNPVIAPESAVSHESTVVPVKGMAIPPRAVDEVAMRKAVLSQAVLRKS</sequence>
<accession>A0AAW6IMW5</accession>
<organism evidence="1 2">
    <name type="scientific">Bacteroides ovatus</name>
    <dbReference type="NCBI Taxonomy" id="28116"/>
    <lineage>
        <taxon>Bacteria</taxon>
        <taxon>Pseudomonadati</taxon>
        <taxon>Bacteroidota</taxon>
        <taxon>Bacteroidia</taxon>
        <taxon>Bacteroidales</taxon>
        <taxon>Bacteroidaceae</taxon>
        <taxon>Bacteroides</taxon>
    </lineage>
</organism>
<proteinExistence type="predicted"/>
<dbReference type="AlphaFoldDB" id="A0AAW6IMW5"/>
<gene>
    <name evidence="1" type="ORF">PQ628_28435</name>
</gene>
<dbReference type="EMBL" id="JAQQPO010000082">
    <property type="protein sequence ID" value="MDC7962125.1"/>
    <property type="molecule type" value="Genomic_DNA"/>
</dbReference>
<reference evidence="1" key="1">
    <citation type="submission" date="2022-10" db="EMBL/GenBank/DDBJ databases">
        <title>Human gut microbiome strain richness.</title>
        <authorList>
            <person name="Chen-Liaw A."/>
        </authorList>
    </citation>
    <scope>NUCLEOTIDE SEQUENCE</scope>
    <source>
        <strain evidence="1">RTP21484st1_H8_RTP21484_190118</strain>
    </source>
</reference>
<evidence type="ECO:0000313" key="2">
    <source>
        <dbReference type="Proteomes" id="UP001215078"/>
    </source>
</evidence>
<name>A0AAW6IMW5_BACOV</name>
<protein>
    <submittedName>
        <fullName evidence="1">Uncharacterized protein</fullName>
    </submittedName>
</protein>
<dbReference type="Proteomes" id="UP001215078">
    <property type="component" value="Unassembled WGS sequence"/>
</dbReference>